<protein>
    <submittedName>
        <fullName evidence="1">Uncharacterized protein</fullName>
    </submittedName>
</protein>
<evidence type="ECO:0000313" key="1">
    <source>
        <dbReference type="EMBL" id="KAJ1109733.1"/>
    </source>
</evidence>
<sequence>MPMSWVSYAGPQVWATPLHSVPGIWGFPFDFQMLPSSVGSRGRTLTCLLIALDQAPFSAVSEFRGLLQGLRRFAVQAAPDAPLTLRPSRPPLPGASAWSSRLRFVGSISYG</sequence>
<gene>
    <name evidence="1" type="ORF">NDU88_007093</name>
</gene>
<evidence type="ECO:0000313" key="2">
    <source>
        <dbReference type="Proteomes" id="UP001066276"/>
    </source>
</evidence>
<name>A0AAV7N147_PLEWA</name>
<accession>A0AAV7N147</accession>
<comment type="caution">
    <text evidence="1">The sequence shown here is derived from an EMBL/GenBank/DDBJ whole genome shotgun (WGS) entry which is preliminary data.</text>
</comment>
<dbReference type="AlphaFoldDB" id="A0AAV7N147"/>
<reference evidence="1" key="1">
    <citation type="journal article" date="2022" name="bioRxiv">
        <title>Sequencing and chromosome-scale assembly of the giantPleurodeles waltlgenome.</title>
        <authorList>
            <person name="Brown T."/>
            <person name="Elewa A."/>
            <person name="Iarovenko S."/>
            <person name="Subramanian E."/>
            <person name="Araus A.J."/>
            <person name="Petzold A."/>
            <person name="Susuki M."/>
            <person name="Suzuki K.-i.T."/>
            <person name="Hayashi T."/>
            <person name="Toyoda A."/>
            <person name="Oliveira C."/>
            <person name="Osipova E."/>
            <person name="Leigh N.D."/>
            <person name="Simon A."/>
            <person name="Yun M.H."/>
        </authorList>
    </citation>
    <scope>NUCLEOTIDE SEQUENCE</scope>
    <source>
        <strain evidence="1">20211129_DDA</strain>
        <tissue evidence="1">Liver</tissue>
    </source>
</reference>
<keyword evidence="2" id="KW-1185">Reference proteome</keyword>
<proteinExistence type="predicted"/>
<dbReference type="EMBL" id="JANPWB010000013">
    <property type="protein sequence ID" value="KAJ1109733.1"/>
    <property type="molecule type" value="Genomic_DNA"/>
</dbReference>
<dbReference type="Proteomes" id="UP001066276">
    <property type="component" value="Chromosome 9"/>
</dbReference>
<organism evidence="1 2">
    <name type="scientific">Pleurodeles waltl</name>
    <name type="common">Iberian ribbed newt</name>
    <dbReference type="NCBI Taxonomy" id="8319"/>
    <lineage>
        <taxon>Eukaryota</taxon>
        <taxon>Metazoa</taxon>
        <taxon>Chordata</taxon>
        <taxon>Craniata</taxon>
        <taxon>Vertebrata</taxon>
        <taxon>Euteleostomi</taxon>
        <taxon>Amphibia</taxon>
        <taxon>Batrachia</taxon>
        <taxon>Caudata</taxon>
        <taxon>Salamandroidea</taxon>
        <taxon>Salamandridae</taxon>
        <taxon>Pleurodelinae</taxon>
        <taxon>Pleurodeles</taxon>
    </lineage>
</organism>